<dbReference type="InterPro" id="IPR017819">
    <property type="entry name" value="Plasmid_partition_RepB"/>
</dbReference>
<sequence length="356" mass="39447">MARQVMVVDDTASNAEPATNTIAEIQAKLAETLADDGAAKAMDSDRPLLRSGPLAALKRGPLRTSPLETIAKTAESVERAKKLEQQLSAGQAVVELNPDDIDASFVPDRMAPSEEDHRKLVAAIRSEGQLVPILVRPHPEKHGRYQIAYGHRRHRAVRELGITVRAVVRDLTDEQLVVAQGQENNERTNLSFIEKARFASRLQERGFKREIIMQALSTDKGTLSKLLSTIGSIPADIIEAIGPAPSIGTRRWQEFAEKLSRRLHDRVREAIASPGFSHRDSDARFEVLLKLLGAKEERARAEPWIASNGIRVAQVTRSTDKFSLVIDQKIAPDFGDFLLSRMEALFSEFQASVKPE</sequence>
<dbReference type="InterPro" id="IPR037972">
    <property type="entry name" value="RepB_N"/>
</dbReference>
<dbReference type="Gene3D" id="1.10.10.2830">
    <property type="match status" value="1"/>
</dbReference>
<protein>
    <submittedName>
        <fullName evidence="3">Plasmid partitioning protein RepB</fullName>
    </submittedName>
</protein>
<dbReference type="InterPro" id="IPR050336">
    <property type="entry name" value="Chromosome_partition/occlusion"/>
</dbReference>
<dbReference type="SMART" id="SM00470">
    <property type="entry name" value="ParB"/>
    <property type="match status" value="1"/>
</dbReference>
<dbReference type="Proteomes" id="UP001593940">
    <property type="component" value="Unassembled WGS sequence"/>
</dbReference>
<comment type="caution">
    <text evidence="3">The sequence shown here is derived from an EMBL/GenBank/DDBJ whole genome shotgun (WGS) entry which is preliminary data.</text>
</comment>
<dbReference type="Gene3D" id="3.90.1530.30">
    <property type="match status" value="1"/>
</dbReference>
<evidence type="ECO:0000313" key="3">
    <source>
        <dbReference type="EMBL" id="MFC1456498.1"/>
    </source>
</evidence>
<dbReference type="NCBIfam" id="TIGR03454">
    <property type="entry name" value="partition_RepB"/>
    <property type="match status" value="1"/>
</dbReference>
<dbReference type="Pfam" id="PF02195">
    <property type="entry name" value="ParB_N"/>
    <property type="match status" value="1"/>
</dbReference>
<dbReference type="InterPro" id="IPR003115">
    <property type="entry name" value="ParB_N"/>
</dbReference>
<name>A0ABV6Y5E4_9HYPH</name>
<dbReference type="PANTHER" id="PTHR33375">
    <property type="entry name" value="CHROMOSOME-PARTITIONING PROTEIN PARB-RELATED"/>
    <property type="match status" value="1"/>
</dbReference>
<dbReference type="CDD" id="cd16405">
    <property type="entry name" value="RepB_like_N"/>
    <property type="match status" value="1"/>
</dbReference>
<dbReference type="RefSeq" id="WP_377029246.1">
    <property type="nucleotide sequence ID" value="NZ_JBHOMY010000016.1"/>
</dbReference>
<feature type="domain" description="ParB-like N-terminal" evidence="2">
    <location>
        <begin position="94"/>
        <end position="185"/>
    </location>
</feature>
<dbReference type="SUPFAM" id="SSF110849">
    <property type="entry name" value="ParB/Sulfiredoxin"/>
    <property type="match status" value="1"/>
</dbReference>
<gene>
    <name evidence="3" type="primary">repB</name>
    <name evidence="3" type="ORF">ACETIH_07145</name>
</gene>
<accession>A0ABV6Y5E4</accession>
<dbReference type="PANTHER" id="PTHR33375:SF1">
    <property type="entry name" value="CHROMOSOME-PARTITIONING PROTEIN PARB-RELATED"/>
    <property type="match status" value="1"/>
</dbReference>
<dbReference type="InterPro" id="IPR004437">
    <property type="entry name" value="ParB/RepB/Spo0J"/>
</dbReference>
<reference evidence="3 4" key="1">
    <citation type="submission" date="2024-09" db="EMBL/GenBank/DDBJ databases">
        <title>Nodulacao em especies de Leguminosae Basais da Amazonia e Caracterizacao dos Rizobios e Bacterias Associadas aos Nodulos.</title>
        <authorList>
            <person name="Jambeiro I.C.A."/>
            <person name="Lopes I.S."/>
            <person name="Aguiar E.R.G.R."/>
            <person name="Santos A.F.J."/>
            <person name="Dos Santos J.M.F."/>
            <person name="Gross E."/>
        </authorList>
    </citation>
    <scope>NUCLEOTIDE SEQUENCE [LARGE SCALE GENOMIC DNA]</scope>
    <source>
        <strain evidence="3 4">BRUESC1165</strain>
    </source>
</reference>
<evidence type="ECO:0000256" key="1">
    <source>
        <dbReference type="ARBA" id="ARBA00006295"/>
    </source>
</evidence>
<dbReference type="Pfam" id="PF07506">
    <property type="entry name" value="RepB"/>
    <property type="match status" value="1"/>
</dbReference>
<dbReference type="EMBL" id="JBHOMY010000016">
    <property type="protein sequence ID" value="MFC1456498.1"/>
    <property type="molecule type" value="Genomic_DNA"/>
</dbReference>
<evidence type="ECO:0000313" key="4">
    <source>
        <dbReference type="Proteomes" id="UP001593940"/>
    </source>
</evidence>
<dbReference type="NCBIfam" id="TIGR00180">
    <property type="entry name" value="parB_part"/>
    <property type="match status" value="1"/>
</dbReference>
<keyword evidence="4" id="KW-1185">Reference proteome</keyword>
<evidence type="ECO:0000259" key="2">
    <source>
        <dbReference type="SMART" id="SM00470"/>
    </source>
</evidence>
<dbReference type="InterPro" id="IPR036086">
    <property type="entry name" value="ParB/Sulfiredoxin_sf"/>
</dbReference>
<proteinExistence type="inferred from homology"/>
<comment type="similarity">
    <text evidence="1">Belongs to the ParB family.</text>
</comment>
<organism evidence="3 4">
    <name type="scientific">Microvirga arabica</name>
    <dbReference type="NCBI Taxonomy" id="1128671"/>
    <lineage>
        <taxon>Bacteria</taxon>
        <taxon>Pseudomonadati</taxon>
        <taxon>Pseudomonadota</taxon>
        <taxon>Alphaproteobacteria</taxon>
        <taxon>Hyphomicrobiales</taxon>
        <taxon>Methylobacteriaceae</taxon>
        <taxon>Microvirga</taxon>
    </lineage>
</organism>
<dbReference type="InterPro" id="IPR011111">
    <property type="entry name" value="Plasmid_RepB"/>
</dbReference>
<dbReference type="SUPFAM" id="SSF109709">
    <property type="entry name" value="KorB DNA-binding domain-like"/>
    <property type="match status" value="1"/>
</dbReference>